<dbReference type="HOGENOM" id="CLU_000604_8_9_3"/>
<dbReference type="NCBIfam" id="TIGR01185">
    <property type="entry name" value="devC"/>
    <property type="match status" value="1"/>
</dbReference>
<dbReference type="Pfam" id="PF02687">
    <property type="entry name" value="FtsX"/>
    <property type="match status" value="1"/>
</dbReference>
<evidence type="ECO:0000256" key="7">
    <source>
        <dbReference type="SAM" id="Phobius"/>
    </source>
</evidence>
<reference evidence="10" key="1">
    <citation type="journal article" date="2011" name="MBio">
        <title>Novel metabolic attributes of the genus Cyanothece, comprising a group of unicellular nitrogen-fixing Cyanobacteria.</title>
        <authorList>
            <person name="Bandyopadhyay A."/>
            <person name="Elvitigala T."/>
            <person name="Welsh E."/>
            <person name="Stockel J."/>
            <person name="Liberton M."/>
            <person name="Min H."/>
            <person name="Sherman L.A."/>
            <person name="Pakrasi H.B."/>
        </authorList>
    </citation>
    <scope>NUCLEOTIDE SEQUENCE [LARGE SCALE GENOMIC DNA]</scope>
    <source>
        <strain evidence="10">PCC 7822</strain>
    </source>
</reference>
<protein>
    <submittedName>
        <fullName evidence="9">DevC protein</fullName>
    </submittedName>
</protein>
<feature type="transmembrane region" description="Helical" evidence="7">
    <location>
        <begin position="20"/>
        <end position="40"/>
    </location>
</feature>
<evidence type="ECO:0000256" key="4">
    <source>
        <dbReference type="ARBA" id="ARBA00022692"/>
    </source>
</evidence>
<feature type="transmembrane region" description="Helical" evidence="7">
    <location>
        <begin position="267"/>
        <end position="293"/>
    </location>
</feature>
<dbReference type="AlphaFoldDB" id="E0U570"/>
<sequence length="391" mass="44232">MIILKLPLAWLQLKHEKIRLLVAIAGISFAVVLIFMQLGFQAALFDSAVHLHNSLRGDIFLLSTRSTSLIGMKSFSERRLYQALALPEVEFVTPIYLGFAQFQNPFNPSYWRNIHVIGFEIQYPIFKPIEIQKNLTQLKQQDVVLFDRASRFEYGAIADGFEEGKILTTEIDNIVASTRKIRIGGLFQLGTSFGIDGNLLTSHVNFLRIFSQRNKGLIDVGLIQLESGIEVNRVQAAIRKKLPPDVRVFTKQEWIEFEKNYWMSSTAIGFIFTLGVGMGLIVGIVVVYQILYTDVSDHLKEYATLNAMGYKDRYFLSVVLQESIILAILGYIPGFLISSGVYNLARKMTLLPIAMTQNRSWFVFSLTLVMCFLAGMIAMGKLRDADPSDIF</sequence>
<gene>
    <name evidence="9" type="ordered locus">Cyan7822_0303</name>
</gene>
<dbReference type="InterPro" id="IPR005891">
    <property type="entry name" value="DevC"/>
</dbReference>
<keyword evidence="3" id="KW-1003">Cell membrane</keyword>
<dbReference type="InterPro" id="IPR003838">
    <property type="entry name" value="ABC3_permease_C"/>
</dbReference>
<dbReference type="eggNOG" id="COG0577">
    <property type="taxonomic scope" value="Bacteria"/>
</dbReference>
<feature type="transmembrane region" description="Helical" evidence="7">
    <location>
        <begin position="314"/>
        <end position="341"/>
    </location>
</feature>
<dbReference type="EMBL" id="CP002198">
    <property type="protein sequence ID" value="ADN12349.1"/>
    <property type="molecule type" value="Genomic_DNA"/>
</dbReference>
<dbReference type="PANTHER" id="PTHR43738">
    <property type="entry name" value="ABC TRANSPORTER, MEMBRANE PROTEIN"/>
    <property type="match status" value="1"/>
</dbReference>
<dbReference type="Proteomes" id="UP000008206">
    <property type="component" value="Chromosome"/>
</dbReference>
<evidence type="ECO:0000313" key="10">
    <source>
        <dbReference type="Proteomes" id="UP000008206"/>
    </source>
</evidence>
<keyword evidence="6 7" id="KW-0472">Membrane</keyword>
<evidence type="ECO:0000256" key="5">
    <source>
        <dbReference type="ARBA" id="ARBA00022989"/>
    </source>
</evidence>
<accession>E0U570</accession>
<evidence type="ECO:0000256" key="3">
    <source>
        <dbReference type="ARBA" id="ARBA00022475"/>
    </source>
</evidence>
<dbReference type="GO" id="GO:0005886">
    <property type="term" value="C:plasma membrane"/>
    <property type="evidence" value="ECO:0007669"/>
    <property type="project" value="UniProtKB-SubCell"/>
</dbReference>
<evidence type="ECO:0000313" key="9">
    <source>
        <dbReference type="EMBL" id="ADN12349.1"/>
    </source>
</evidence>
<evidence type="ECO:0000256" key="6">
    <source>
        <dbReference type="ARBA" id="ARBA00023136"/>
    </source>
</evidence>
<keyword evidence="2" id="KW-0813">Transport</keyword>
<keyword evidence="5 7" id="KW-1133">Transmembrane helix</keyword>
<evidence type="ECO:0000256" key="2">
    <source>
        <dbReference type="ARBA" id="ARBA00022448"/>
    </source>
</evidence>
<dbReference type="PIRSF" id="PIRSF031773">
    <property type="entry name" value="DevC"/>
    <property type="match status" value="1"/>
</dbReference>
<feature type="transmembrane region" description="Helical" evidence="7">
    <location>
        <begin position="361"/>
        <end position="379"/>
    </location>
</feature>
<dbReference type="InterPro" id="IPR051125">
    <property type="entry name" value="ABC-4/HrtB_transporter"/>
</dbReference>
<organism evidence="9 10">
    <name type="scientific">Gloeothece verrucosa (strain PCC 7822)</name>
    <name type="common">Cyanothece sp. (strain PCC 7822)</name>
    <dbReference type="NCBI Taxonomy" id="497965"/>
    <lineage>
        <taxon>Bacteria</taxon>
        <taxon>Bacillati</taxon>
        <taxon>Cyanobacteriota</taxon>
        <taxon>Cyanophyceae</taxon>
        <taxon>Oscillatoriophycideae</taxon>
        <taxon>Chroococcales</taxon>
        <taxon>Aphanothecaceae</taxon>
        <taxon>Gloeothece</taxon>
        <taxon>Gloeothece verrucosa</taxon>
    </lineage>
</organism>
<keyword evidence="10" id="KW-1185">Reference proteome</keyword>
<keyword evidence="4 7" id="KW-0812">Transmembrane</keyword>
<evidence type="ECO:0000259" key="8">
    <source>
        <dbReference type="Pfam" id="PF02687"/>
    </source>
</evidence>
<name>E0U570_GLOV7</name>
<feature type="domain" description="ABC3 transporter permease C-terminal" evidence="8">
    <location>
        <begin position="277"/>
        <end position="380"/>
    </location>
</feature>
<comment type="subcellular location">
    <subcellularLocation>
        <location evidence="1">Cell membrane</location>
        <topology evidence="1">Multi-pass membrane protein</topology>
    </subcellularLocation>
</comment>
<dbReference type="PANTHER" id="PTHR43738:SF1">
    <property type="entry name" value="HEMIN TRANSPORT SYSTEM PERMEASE PROTEIN HRTB-RELATED"/>
    <property type="match status" value="1"/>
</dbReference>
<dbReference type="KEGG" id="cyj:Cyan7822_0303"/>
<evidence type="ECO:0000256" key="1">
    <source>
        <dbReference type="ARBA" id="ARBA00004651"/>
    </source>
</evidence>
<proteinExistence type="predicted"/>
<dbReference type="STRING" id="497965.Cyan7822_0303"/>
<dbReference type="OrthoDB" id="180999at2"/>